<dbReference type="NCBIfam" id="NF002621">
    <property type="entry name" value="PRK02287.1"/>
    <property type="match status" value="1"/>
</dbReference>
<proteinExistence type="inferred from homology"/>
<evidence type="ECO:0000256" key="3">
    <source>
        <dbReference type="ARBA" id="ARBA00022517"/>
    </source>
</evidence>
<dbReference type="GO" id="GO:0005737">
    <property type="term" value="C:cytoplasm"/>
    <property type="evidence" value="ECO:0007669"/>
    <property type="project" value="UniProtKB-SubCell"/>
</dbReference>
<dbReference type="GO" id="GO:0000455">
    <property type="term" value="P:enzyme-directed rRNA pseudouridine synthesis"/>
    <property type="evidence" value="ECO:0007669"/>
    <property type="project" value="UniProtKB-UniRule"/>
</dbReference>
<comment type="function">
    <text evidence="7">Aminocarboxypropyltransferase that catalyzes the aminocarboxypropyl transfer on pseudouridine corresponding to position 914 in M.jannaschii 16S rRNA. It constitutes the last step in biosynthesis of the hypermodified N1-methyl-N3-(3-amino-3-carboxypropyl) pseudouridine (m1acp3-Psi).</text>
</comment>
<keyword evidence="4 7" id="KW-0698">rRNA processing</keyword>
<feature type="binding site" evidence="7">
    <location>
        <position position="103"/>
    </location>
    <ligand>
        <name>S-adenosyl-L-methionine</name>
        <dbReference type="ChEBI" id="CHEBI:59789"/>
    </ligand>
</feature>
<dbReference type="OrthoDB" id="7441at2157"/>
<keyword evidence="5 7" id="KW-0808">Transferase</keyword>
<feature type="domain" description="RNase L inhibitor RLI-like possible metal-binding" evidence="9">
    <location>
        <begin position="1"/>
        <end position="34"/>
    </location>
</feature>
<keyword evidence="6 7" id="KW-0949">S-adenosyl-L-methionine</keyword>
<evidence type="ECO:0000259" key="8">
    <source>
        <dbReference type="Pfam" id="PF04034"/>
    </source>
</evidence>
<dbReference type="GO" id="GO:1904047">
    <property type="term" value="F:S-adenosyl-L-methionine binding"/>
    <property type="evidence" value="ECO:0007669"/>
    <property type="project" value="UniProtKB-UniRule"/>
</dbReference>
<comment type="similarity">
    <text evidence="7">Belongs to the TDD superfamily. TSR3 family.</text>
</comment>
<dbReference type="RefSeq" id="WP_124955732.1">
    <property type="nucleotide sequence ID" value="NZ_RRCH01000029.1"/>
</dbReference>
<dbReference type="Proteomes" id="UP000282322">
    <property type="component" value="Unassembled WGS sequence"/>
</dbReference>
<feature type="domain" description="16S/18S rRNA aminocarboxypropyltransferase Tsr3 C-terminal" evidence="8">
    <location>
        <begin position="40"/>
        <end position="161"/>
    </location>
</feature>
<accession>A0A3P3R789</accession>
<comment type="caution">
    <text evidence="7">Lacks conserved residue(s) required for the propagation of feature annotation.</text>
</comment>
<evidence type="ECO:0000256" key="2">
    <source>
        <dbReference type="ARBA" id="ARBA00022490"/>
    </source>
</evidence>
<comment type="catalytic activity">
    <reaction evidence="7">
        <text>an N(1)-methylpseudouridine in rRNA + S-adenosyl-L-methionine = N(1)-methyl-N(3)-[(3S)-3-amino-3-carboxypropyl]pseudouridine in rRNA + S-methyl-5'-thioadenosine + H(+)</text>
        <dbReference type="Rhea" id="RHEA:63296"/>
        <dbReference type="Rhea" id="RHEA-COMP:11634"/>
        <dbReference type="Rhea" id="RHEA-COMP:16310"/>
        <dbReference type="ChEBI" id="CHEBI:15378"/>
        <dbReference type="ChEBI" id="CHEBI:17509"/>
        <dbReference type="ChEBI" id="CHEBI:59789"/>
        <dbReference type="ChEBI" id="CHEBI:74890"/>
        <dbReference type="ChEBI" id="CHEBI:146234"/>
        <dbReference type="EC" id="2.5.1.157"/>
    </reaction>
</comment>
<evidence type="ECO:0000313" key="10">
    <source>
        <dbReference type="EMBL" id="RRJ29244.1"/>
    </source>
</evidence>
<dbReference type="AlphaFoldDB" id="A0A3P3R789"/>
<dbReference type="InterPro" id="IPR022968">
    <property type="entry name" value="Tsr3-like"/>
</dbReference>
<feature type="binding site" evidence="7">
    <location>
        <position position="17"/>
    </location>
    <ligand>
        <name>S-adenosyl-L-methionine</name>
        <dbReference type="ChEBI" id="CHEBI:59789"/>
    </ligand>
</feature>
<dbReference type="HAMAP" id="MF_01116">
    <property type="entry name" value="TSR3"/>
    <property type="match status" value="1"/>
</dbReference>
<comment type="caution">
    <text evidence="10">The sequence shown here is derived from an EMBL/GenBank/DDBJ whole genome shotgun (WGS) entry which is preliminary data.</text>
</comment>
<dbReference type="InterPro" id="IPR007177">
    <property type="entry name" value="Tsr3_C"/>
</dbReference>
<evidence type="ECO:0000256" key="6">
    <source>
        <dbReference type="ARBA" id="ARBA00022691"/>
    </source>
</evidence>
<dbReference type="Pfam" id="PF04068">
    <property type="entry name" value="Fer4_RLI"/>
    <property type="match status" value="1"/>
</dbReference>
<name>A0A3P3R789_9EURY</name>
<evidence type="ECO:0000256" key="5">
    <source>
        <dbReference type="ARBA" id="ARBA00022679"/>
    </source>
</evidence>
<dbReference type="Pfam" id="PF04034">
    <property type="entry name" value="Ribo_biogen_C"/>
    <property type="match status" value="1"/>
</dbReference>
<dbReference type="InterPro" id="IPR007209">
    <property type="entry name" value="RNaseL-inhib-like_metal-bd_dom"/>
</dbReference>
<evidence type="ECO:0000256" key="7">
    <source>
        <dbReference type="HAMAP-Rule" id="MF_01116"/>
    </source>
</evidence>
<evidence type="ECO:0000256" key="4">
    <source>
        <dbReference type="ARBA" id="ARBA00022552"/>
    </source>
</evidence>
<dbReference type="GO" id="GO:0106388">
    <property type="term" value="F:rRNA small subunit aminocarboxypropyltransferase activity"/>
    <property type="evidence" value="ECO:0007669"/>
    <property type="project" value="UniProtKB-EC"/>
</dbReference>
<feature type="binding site" evidence="7">
    <location>
        <position position="84"/>
    </location>
    <ligand>
        <name>S-adenosyl-L-methionine</name>
        <dbReference type="ChEBI" id="CHEBI:59789"/>
    </ligand>
</feature>
<keyword evidence="2 7" id="KW-0963">Cytoplasm</keyword>
<comment type="subcellular location">
    <subcellularLocation>
        <location evidence="7">Cytoplasm</location>
    </subcellularLocation>
</comment>
<protein>
    <recommendedName>
        <fullName evidence="1 7">16S rRNA aminocarboxypropyltransferase</fullName>
        <ecNumber evidence="7">2.5.1.157</ecNumber>
    </recommendedName>
</protein>
<sequence length="175" mass="19265">MELHVRYEGDDDPEKCSARKLARFDLAELHRSARETPPGIVLNPFADRALSPADADHTALVALDCSWESAEKTAFELQGTPRALPFLVAANPVNYGQPFQLNTVEAFAGALCILGEREHAERLLSKFRWGHTFLELNEEPLARYAACADSEAVVKIQEEYLDAEPEATPAGSDPS</sequence>
<organism evidence="10 11">
    <name type="scientific">Halocatena pleomorpha</name>
    <dbReference type="NCBI Taxonomy" id="1785090"/>
    <lineage>
        <taxon>Archaea</taxon>
        <taxon>Methanobacteriati</taxon>
        <taxon>Methanobacteriota</taxon>
        <taxon>Stenosarchaea group</taxon>
        <taxon>Halobacteria</taxon>
        <taxon>Halobacteriales</taxon>
        <taxon>Natronomonadaceae</taxon>
        <taxon>Halocatena</taxon>
    </lineage>
</organism>
<reference evidence="10 11" key="1">
    <citation type="submission" date="2018-11" db="EMBL/GenBank/DDBJ databases">
        <title>Taxonoimc description of Halomarina strain SPP-AMP-1.</title>
        <authorList>
            <person name="Pal Y."/>
            <person name="Srinivasana K."/>
            <person name="Verma A."/>
            <person name="Kumar P."/>
        </authorList>
    </citation>
    <scope>NUCLEOTIDE SEQUENCE [LARGE SCALE GENOMIC DNA]</scope>
    <source>
        <strain evidence="10 11">SPP-AMP-1</strain>
    </source>
</reference>
<gene>
    <name evidence="10" type="ORF">EIK79_14005</name>
</gene>
<dbReference type="EMBL" id="RRCH01000029">
    <property type="protein sequence ID" value="RRJ29244.1"/>
    <property type="molecule type" value="Genomic_DNA"/>
</dbReference>
<dbReference type="PANTHER" id="PTHR20426">
    <property type="entry name" value="RIBOSOME BIOGENESIS PROTEIN TSR3 HOMOLOG"/>
    <property type="match status" value="1"/>
</dbReference>
<feature type="binding site" evidence="7">
    <location>
        <position position="63"/>
    </location>
    <ligand>
        <name>S-adenosyl-L-methionine</name>
        <dbReference type="ChEBI" id="CHEBI:59789"/>
    </ligand>
</feature>
<evidence type="ECO:0000256" key="1">
    <source>
        <dbReference type="ARBA" id="ARBA00014114"/>
    </source>
</evidence>
<keyword evidence="3 7" id="KW-0690">Ribosome biogenesis</keyword>
<keyword evidence="11" id="KW-1185">Reference proteome</keyword>
<evidence type="ECO:0000259" key="9">
    <source>
        <dbReference type="Pfam" id="PF04068"/>
    </source>
</evidence>
<dbReference type="EC" id="2.5.1.157" evidence="7"/>
<dbReference type="PANTHER" id="PTHR20426:SF0">
    <property type="entry name" value="18S RRNA AMINOCARBOXYPROPYLTRANSFERASE"/>
    <property type="match status" value="1"/>
</dbReference>
<evidence type="ECO:0000313" key="11">
    <source>
        <dbReference type="Proteomes" id="UP000282322"/>
    </source>
</evidence>